<proteinExistence type="predicted"/>
<evidence type="ECO:0000313" key="2">
    <source>
        <dbReference type="Proteomes" id="UP000249282"/>
    </source>
</evidence>
<gene>
    <name evidence="1" type="ORF">DI542_00925</name>
</gene>
<sequence length="166" mass="18533">MKLTSTQRIERTVLSLTMALKAAVYRQNDDSLMAVIAEKNGFNINTFRSSLNPTTPTHKPNIYHLEAVLSETQDGRIMDSICAIHGNAAWFELPKPEQLNTSDYVMKIGKLAREQGDLSQSIATAIGDRVISEDELAVIQKDVMDLVRVALTLLAMVEQQHDAEYE</sequence>
<dbReference type="EMBL" id="QFQJ01000002">
    <property type="protein sequence ID" value="PZQ93798.1"/>
    <property type="molecule type" value="Genomic_DNA"/>
</dbReference>
<organism evidence="1 2">
    <name type="scientific">Acinetobacter johnsonii</name>
    <dbReference type="NCBI Taxonomy" id="40214"/>
    <lineage>
        <taxon>Bacteria</taxon>
        <taxon>Pseudomonadati</taxon>
        <taxon>Pseudomonadota</taxon>
        <taxon>Gammaproteobacteria</taxon>
        <taxon>Moraxellales</taxon>
        <taxon>Moraxellaceae</taxon>
        <taxon>Acinetobacter</taxon>
    </lineage>
</organism>
<dbReference type="Pfam" id="PF06892">
    <property type="entry name" value="Phage_CP76"/>
    <property type="match status" value="1"/>
</dbReference>
<dbReference type="GO" id="GO:0003677">
    <property type="term" value="F:DNA binding"/>
    <property type="evidence" value="ECO:0007669"/>
    <property type="project" value="InterPro"/>
</dbReference>
<accession>A0A2W5RT11</accession>
<dbReference type="AlphaFoldDB" id="A0A2W5RT11"/>
<dbReference type="Proteomes" id="UP000249282">
    <property type="component" value="Unassembled WGS sequence"/>
</dbReference>
<comment type="caution">
    <text evidence="1">The sequence shown here is derived from an EMBL/GenBank/DDBJ whole genome shotgun (WGS) entry which is preliminary data.</text>
</comment>
<dbReference type="InterPro" id="IPR009679">
    <property type="entry name" value="Phage_186_CII-like"/>
</dbReference>
<reference evidence="1 2" key="1">
    <citation type="submission" date="2017-11" db="EMBL/GenBank/DDBJ databases">
        <title>Infants hospitalized years apart are colonized by the same room-sourced microbial strains.</title>
        <authorList>
            <person name="Brooks B."/>
            <person name="Olm M.R."/>
            <person name="Firek B.A."/>
            <person name="Baker R."/>
            <person name="Thomas B.C."/>
            <person name="Morowitz M.J."/>
            <person name="Banfield J.F."/>
        </authorList>
    </citation>
    <scope>NUCLEOTIDE SEQUENCE [LARGE SCALE GENOMIC DNA]</scope>
    <source>
        <strain evidence="1">S2_003_000_R3_20</strain>
    </source>
</reference>
<protein>
    <submittedName>
        <fullName evidence="1">Rha family transcriptional regulator</fullName>
    </submittedName>
</protein>
<evidence type="ECO:0000313" key="1">
    <source>
        <dbReference type="EMBL" id="PZQ93798.1"/>
    </source>
</evidence>
<name>A0A2W5RT11_ACIJO</name>